<comment type="similarity">
    <text evidence="2">Belongs to the protein-tyrosine phosphatase family. Receptor class 5 subfamily.</text>
</comment>
<dbReference type="FunFam" id="3.90.190.10:FF:000016">
    <property type="entry name" value="receptor-type tyrosine-protein phosphatase gamma isoform X1"/>
    <property type="match status" value="1"/>
</dbReference>
<dbReference type="PANTHER" id="PTHR19134">
    <property type="entry name" value="RECEPTOR-TYPE TYROSINE-PROTEIN PHOSPHATASE"/>
    <property type="match status" value="1"/>
</dbReference>
<name>A0A8B9QY31_ANAPL</name>
<keyword evidence="10 14" id="KW-0472">Membrane</keyword>
<keyword evidence="12" id="KW-0325">Glycoprotein</keyword>
<evidence type="ECO:0000256" key="12">
    <source>
        <dbReference type="ARBA" id="ARBA00023180"/>
    </source>
</evidence>
<evidence type="ECO:0000313" key="18">
    <source>
        <dbReference type="Proteomes" id="UP000694400"/>
    </source>
</evidence>
<accession>A0A8B9QY31</accession>
<dbReference type="PROSITE" id="PS50056">
    <property type="entry name" value="TYR_PHOSPHATASE_2"/>
    <property type="match status" value="2"/>
</dbReference>
<proteinExistence type="inferred from homology"/>
<dbReference type="FunFam" id="3.90.190.10:FF:000013">
    <property type="entry name" value="receptor-type tyrosine-protein phosphatase zeta isoform X1"/>
    <property type="match status" value="1"/>
</dbReference>
<dbReference type="InterPro" id="IPR029021">
    <property type="entry name" value="Prot-tyrosine_phosphatase-like"/>
</dbReference>
<dbReference type="AlphaFoldDB" id="A0A8B9QY31"/>
<dbReference type="SMART" id="SM00404">
    <property type="entry name" value="PTPc_motif"/>
    <property type="match status" value="2"/>
</dbReference>
<dbReference type="EC" id="3.1.3.48" evidence="3"/>
<feature type="transmembrane region" description="Helical" evidence="14">
    <location>
        <begin position="12"/>
        <end position="37"/>
    </location>
</feature>
<evidence type="ECO:0000313" key="17">
    <source>
        <dbReference type="Ensembl" id="ENSAPLP00020003819.1"/>
    </source>
</evidence>
<dbReference type="SMART" id="SM00194">
    <property type="entry name" value="PTPc"/>
    <property type="match status" value="2"/>
</dbReference>
<feature type="domain" description="Tyrosine specific protein phosphatases" evidence="16">
    <location>
        <begin position="266"/>
        <end position="340"/>
    </location>
</feature>
<keyword evidence="8" id="KW-0904">Protein phosphatase</keyword>
<dbReference type="Proteomes" id="UP000694400">
    <property type="component" value="Chromosome 10"/>
</dbReference>
<keyword evidence="4 14" id="KW-0812">Transmembrane</keyword>
<protein>
    <recommendedName>
        <fullName evidence="3">protein-tyrosine-phosphatase</fullName>
        <ecNumber evidence="3">3.1.3.48</ecNumber>
    </recommendedName>
</protein>
<dbReference type="PROSITE" id="PS00383">
    <property type="entry name" value="TYR_PHOSPHATASE_1"/>
    <property type="match status" value="1"/>
</dbReference>
<keyword evidence="6" id="KW-0677">Repeat</keyword>
<dbReference type="PROSITE" id="PS50055">
    <property type="entry name" value="TYR_PHOSPHATASE_PTP"/>
    <property type="match status" value="2"/>
</dbReference>
<feature type="domain" description="Tyrosine-protein phosphatase" evidence="15">
    <location>
        <begin position="410"/>
        <end position="634"/>
    </location>
</feature>
<feature type="domain" description="Tyrosine specific protein phosphatases" evidence="16">
    <location>
        <begin position="551"/>
        <end position="625"/>
    </location>
</feature>
<reference evidence="17" key="3">
    <citation type="submission" date="2025-09" db="UniProtKB">
        <authorList>
            <consortium name="Ensembl"/>
        </authorList>
    </citation>
    <scope>IDENTIFICATION</scope>
</reference>
<keyword evidence="11" id="KW-1015">Disulfide bond</keyword>
<evidence type="ECO:0000256" key="3">
    <source>
        <dbReference type="ARBA" id="ARBA00013064"/>
    </source>
</evidence>
<evidence type="ECO:0000259" key="16">
    <source>
        <dbReference type="PROSITE" id="PS50056"/>
    </source>
</evidence>
<evidence type="ECO:0000256" key="4">
    <source>
        <dbReference type="ARBA" id="ARBA00022692"/>
    </source>
</evidence>
<evidence type="ECO:0000256" key="14">
    <source>
        <dbReference type="SAM" id="Phobius"/>
    </source>
</evidence>
<feature type="domain" description="Tyrosine-protein phosphatase" evidence="15">
    <location>
        <begin position="94"/>
        <end position="349"/>
    </location>
</feature>
<keyword evidence="5" id="KW-0732">Signal</keyword>
<dbReference type="InterPro" id="IPR016130">
    <property type="entry name" value="Tyr_Pase_AS"/>
</dbReference>
<reference evidence="17" key="1">
    <citation type="submission" date="2019-08" db="EMBL/GenBank/DDBJ databases">
        <title>Three high-quality genomes provides insights into domestication of ducks.</title>
        <authorList>
            <person name="Hou Z.C."/>
            <person name="Zhu F."/>
            <person name="Yin Z.T."/>
            <person name="Zhang F."/>
        </authorList>
    </citation>
    <scope>NUCLEOTIDE SEQUENCE [LARGE SCALE GENOMIC DNA]</scope>
</reference>
<comment type="subcellular location">
    <subcellularLocation>
        <location evidence="1">Membrane</location>
        <topology evidence="1">Single-pass type I membrane protein</topology>
    </subcellularLocation>
</comment>
<dbReference type="PANTHER" id="PTHR19134:SF468">
    <property type="entry name" value="RECEPTOR-TYPE TYROSINE-PROTEIN PHOSPHATASE GAMMA"/>
    <property type="match status" value="1"/>
</dbReference>
<organism evidence="17 18">
    <name type="scientific">Anas platyrhynchos</name>
    <name type="common">Mallard</name>
    <name type="synonym">Anas boschas</name>
    <dbReference type="NCBI Taxonomy" id="8839"/>
    <lineage>
        <taxon>Eukaryota</taxon>
        <taxon>Metazoa</taxon>
        <taxon>Chordata</taxon>
        <taxon>Craniata</taxon>
        <taxon>Vertebrata</taxon>
        <taxon>Euteleostomi</taxon>
        <taxon>Archelosauria</taxon>
        <taxon>Archosauria</taxon>
        <taxon>Dinosauria</taxon>
        <taxon>Saurischia</taxon>
        <taxon>Theropoda</taxon>
        <taxon>Coelurosauria</taxon>
        <taxon>Aves</taxon>
        <taxon>Neognathae</taxon>
        <taxon>Galloanserae</taxon>
        <taxon>Anseriformes</taxon>
        <taxon>Anatidae</taxon>
        <taxon>Anatinae</taxon>
        <taxon>Anas</taxon>
    </lineage>
</organism>
<dbReference type="InterPro" id="IPR050348">
    <property type="entry name" value="Protein-Tyr_Phosphatase"/>
</dbReference>
<evidence type="ECO:0000256" key="7">
    <source>
        <dbReference type="ARBA" id="ARBA00022801"/>
    </source>
</evidence>
<keyword evidence="7" id="KW-0378">Hydrolase</keyword>
<dbReference type="InterPro" id="IPR000387">
    <property type="entry name" value="Tyr_Pase_dom"/>
</dbReference>
<dbReference type="Ensembl" id="ENSAPLT00020004109.1">
    <property type="protein sequence ID" value="ENSAPLP00020003819.1"/>
    <property type="gene ID" value="ENSAPLG00020002764.1"/>
</dbReference>
<dbReference type="InterPro" id="IPR000242">
    <property type="entry name" value="PTP_cat"/>
</dbReference>
<reference evidence="17" key="2">
    <citation type="submission" date="2025-08" db="UniProtKB">
        <authorList>
            <consortium name="Ensembl"/>
        </authorList>
    </citation>
    <scope>IDENTIFICATION</scope>
</reference>
<dbReference type="SUPFAM" id="SSF52799">
    <property type="entry name" value="(Phosphotyrosine protein) phosphatases II"/>
    <property type="match status" value="2"/>
</dbReference>
<evidence type="ECO:0000256" key="6">
    <source>
        <dbReference type="ARBA" id="ARBA00022737"/>
    </source>
</evidence>
<dbReference type="PRINTS" id="PR00700">
    <property type="entry name" value="PRTYPHPHTASE"/>
</dbReference>
<evidence type="ECO:0000256" key="2">
    <source>
        <dbReference type="ARBA" id="ARBA00006246"/>
    </source>
</evidence>
<evidence type="ECO:0000256" key="11">
    <source>
        <dbReference type="ARBA" id="ARBA00023157"/>
    </source>
</evidence>
<keyword evidence="9 14" id="KW-1133">Transmembrane helix</keyword>
<evidence type="ECO:0000256" key="8">
    <source>
        <dbReference type="ARBA" id="ARBA00022912"/>
    </source>
</evidence>
<dbReference type="Gene3D" id="3.90.190.10">
    <property type="entry name" value="Protein tyrosine phosphatase superfamily"/>
    <property type="match status" value="2"/>
</dbReference>
<evidence type="ECO:0000256" key="13">
    <source>
        <dbReference type="SAM" id="MobiDB-lite"/>
    </source>
</evidence>
<dbReference type="CDD" id="cd17670">
    <property type="entry name" value="R-PTP-G-2"/>
    <property type="match status" value="1"/>
</dbReference>
<dbReference type="GO" id="GO:0005886">
    <property type="term" value="C:plasma membrane"/>
    <property type="evidence" value="ECO:0007669"/>
    <property type="project" value="UniProtKB-ARBA"/>
</dbReference>
<dbReference type="InterPro" id="IPR003595">
    <property type="entry name" value="Tyr_Pase_cat"/>
</dbReference>
<dbReference type="Pfam" id="PF00102">
    <property type="entry name" value="Y_phosphatase"/>
    <property type="match status" value="2"/>
</dbReference>
<feature type="region of interest" description="Disordered" evidence="13">
    <location>
        <begin position="643"/>
        <end position="669"/>
    </location>
</feature>
<evidence type="ECO:0000256" key="9">
    <source>
        <dbReference type="ARBA" id="ARBA00022989"/>
    </source>
</evidence>
<evidence type="ECO:0000259" key="15">
    <source>
        <dbReference type="PROSITE" id="PS50055"/>
    </source>
</evidence>
<evidence type="ECO:0000256" key="5">
    <source>
        <dbReference type="ARBA" id="ARBA00022729"/>
    </source>
</evidence>
<sequence>MATRPSPGKMEWIIPLIVVSALTFVCLILLIAVLVYWRKCFQTAHFYVEDSSSPRVVPNESIPIIPIPDDMEAIPVKQFVKHISELYSNNQHGFSEDFEEVQRCTADMNITAEHSNHPDNKHKNRYINILAYDHSRVKLRPLPGKDSKHSDYINANYVDGYNKAKAYIATQGPLKSTFEDFWRMIWEQNTGIIVMITNLVEKGRRKCDQYWPSENSEEYGNIIVTLKIRNTKMKKVGNPKGRQNERTVIQYHYTQWPDMGVPEYALPVLTFVRRSSAARTPDMGPVVVHCSAGVGRTGTYIVIDSMLQQIKDKSTVNVLGFLKHIRTQRNYLVQTEEQYIFIHDALLEAILGKETEVSANQLHSYVNSILIPGIGGKTRLEKQFKVRLIAPIQRDLISPLCVAWHVFTIYSERARVGLAPLPGMKGTDYINASYIMGYYRSNEFIITQHPLPHTTKDFWRMIWDHNAQIIVMLPDNQSLAEDEFVYWPSREESMNCEAFTVTLISKDRLCLSNEEQIIIHDFILEATQDDYVLEVRHFQCPKWPNPDAPISSTFELINVIKEEALTRDGPTIVHDEYGAVSAGTLCALTTLSQQLENENAVDVFQVAKMINLMRPGVFTDIEQYQFLYKAMLSLVSTKENGNGPMTLDKNGAVMASDESDPAESMESLV</sequence>
<evidence type="ECO:0000256" key="10">
    <source>
        <dbReference type="ARBA" id="ARBA00023136"/>
    </source>
</evidence>
<evidence type="ECO:0000256" key="1">
    <source>
        <dbReference type="ARBA" id="ARBA00004479"/>
    </source>
</evidence>
<dbReference type="GO" id="GO:0004725">
    <property type="term" value="F:protein tyrosine phosphatase activity"/>
    <property type="evidence" value="ECO:0007669"/>
    <property type="project" value="UniProtKB-EC"/>
</dbReference>